<keyword evidence="4 7" id="KW-0472">Membrane</keyword>
<dbReference type="InParanoid" id="A0A4S2MPC3"/>
<evidence type="ECO:0000313" key="10">
    <source>
        <dbReference type="Proteomes" id="UP000298138"/>
    </source>
</evidence>
<feature type="transmembrane region" description="Helical" evidence="7">
    <location>
        <begin position="209"/>
        <end position="230"/>
    </location>
</feature>
<feature type="transmembrane region" description="Helical" evidence="7">
    <location>
        <begin position="6"/>
        <end position="29"/>
    </location>
</feature>
<dbReference type="PANTHER" id="PTHR33048:SF92">
    <property type="entry name" value="INTEGRAL MEMBRANE PROTEIN"/>
    <property type="match status" value="1"/>
</dbReference>
<evidence type="ECO:0000256" key="3">
    <source>
        <dbReference type="ARBA" id="ARBA00022989"/>
    </source>
</evidence>
<reference evidence="9 10" key="1">
    <citation type="submission" date="2019-04" db="EMBL/GenBank/DDBJ databases">
        <title>Comparative genomics and transcriptomics to analyze fruiting body development in filamentous ascomycetes.</title>
        <authorList>
            <consortium name="DOE Joint Genome Institute"/>
            <person name="Lutkenhaus R."/>
            <person name="Traeger S."/>
            <person name="Breuer J."/>
            <person name="Kuo A."/>
            <person name="Lipzen A."/>
            <person name="Pangilinan J."/>
            <person name="Dilworth D."/>
            <person name="Sandor L."/>
            <person name="Poggeler S."/>
            <person name="Barry K."/>
            <person name="Grigoriev I.V."/>
            <person name="Nowrousian M."/>
        </authorList>
    </citation>
    <scope>NUCLEOTIDE SEQUENCE [LARGE SCALE GENOMIC DNA]</scope>
    <source>
        <strain evidence="9 10">CBS 389.68</strain>
    </source>
</reference>
<feature type="transmembrane region" description="Helical" evidence="7">
    <location>
        <begin position="128"/>
        <end position="151"/>
    </location>
</feature>
<dbReference type="EMBL" id="ML220135">
    <property type="protein sequence ID" value="TGZ79010.1"/>
    <property type="molecule type" value="Genomic_DNA"/>
</dbReference>
<protein>
    <recommendedName>
        <fullName evidence="8">Rhodopsin domain-containing protein</fullName>
    </recommendedName>
</protein>
<dbReference type="STRING" id="341454.A0A4S2MPC3"/>
<dbReference type="InterPro" id="IPR052337">
    <property type="entry name" value="SAT4-like"/>
</dbReference>
<keyword evidence="10" id="KW-1185">Reference proteome</keyword>
<keyword evidence="2 7" id="KW-0812">Transmembrane</keyword>
<evidence type="ECO:0000313" key="9">
    <source>
        <dbReference type="EMBL" id="TGZ79010.1"/>
    </source>
</evidence>
<keyword evidence="3 7" id="KW-1133">Transmembrane helix</keyword>
<feature type="transmembrane region" description="Helical" evidence="7">
    <location>
        <begin position="250"/>
        <end position="275"/>
    </location>
</feature>
<accession>A0A4S2MPC3</accession>
<sequence length="333" mass="36952">MNPQGLIAFQVVGGVLLASVCYCRVLVAYRRHWLPYNSERFGVATFVIACCLAWVVMGIRAADGVKIIIWRKSGATDLLIRLKLLTVKDFQALYATNLVSVTTVYVGKASFLSIYSASYNQFTRRIRWLYNFSVAYTIVTYLIVISLFSLYCWPIDRNWLIGQGFCATILHPVPFNVGIALSMSSDILLFSLPLILIISLGVRSRNEKVGVALIVFLGVVSVAVGMYRVLDTHVNQYTRGRPLTLESRNSYMVSEAVMNTLLLTAFSLPSIRVLFRHSSAQQRRSTDRRKGAIQRSRSDTGGGIGGSRSFSGAFTSSGGTESKRLYGLELQPV</sequence>
<organism evidence="9 10">
    <name type="scientific">Ascodesmis nigricans</name>
    <dbReference type="NCBI Taxonomy" id="341454"/>
    <lineage>
        <taxon>Eukaryota</taxon>
        <taxon>Fungi</taxon>
        <taxon>Dikarya</taxon>
        <taxon>Ascomycota</taxon>
        <taxon>Pezizomycotina</taxon>
        <taxon>Pezizomycetes</taxon>
        <taxon>Pezizales</taxon>
        <taxon>Ascodesmidaceae</taxon>
        <taxon>Ascodesmis</taxon>
    </lineage>
</organism>
<dbReference type="OrthoDB" id="10017208at2759"/>
<feature type="compositionally biased region" description="Low complexity" evidence="6">
    <location>
        <begin position="307"/>
        <end position="320"/>
    </location>
</feature>
<name>A0A4S2MPC3_9PEZI</name>
<evidence type="ECO:0000256" key="6">
    <source>
        <dbReference type="SAM" id="MobiDB-lite"/>
    </source>
</evidence>
<dbReference type="Proteomes" id="UP000298138">
    <property type="component" value="Unassembled WGS sequence"/>
</dbReference>
<feature type="domain" description="Rhodopsin" evidence="8">
    <location>
        <begin position="51"/>
        <end position="276"/>
    </location>
</feature>
<evidence type="ECO:0000259" key="8">
    <source>
        <dbReference type="Pfam" id="PF20684"/>
    </source>
</evidence>
<comment type="similarity">
    <text evidence="5">Belongs to the SAT4 family.</text>
</comment>
<feature type="transmembrane region" description="Helical" evidence="7">
    <location>
        <begin position="179"/>
        <end position="202"/>
    </location>
</feature>
<proteinExistence type="inferred from homology"/>
<dbReference type="PANTHER" id="PTHR33048">
    <property type="entry name" value="PTH11-LIKE INTEGRAL MEMBRANE PROTEIN (AFU_ORTHOLOGUE AFUA_5G11245)"/>
    <property type="match status" value="1"/>
</dbReference>
<evidence type="ECO:0000256" key="1">
    <source>
        <dbReference type="ARBA" id="ARBA00004141"/>
    </source>
</evidence>
<feature type="transmembrane region" description="Helical" evidence="7">
    <location>
        <begin position="41"/>
        <end position="62"/>
    </location>
</feature>
<dbReference type="AlphaFoldDB" id="A0A4S2MPC3"/>
<dbReference type="InterPro" id="IPR049326">
    <property type="entry name" value="Rhodopsin_dom_fungi"/>
</dbReference>
<dbReference type="GO" id="GO:0016020">
    <property type="term" value="C:membrane"/>
    <property type="evidence" value="ECO:0007669"/>
    <property type="project" value="UniProtKB-SubCell"/>
</dbReference>
<dbReference type="Pfam" id="PF20684">
    <property type="entry name" value="Fung_rhodopsin"/>
    <property type="match status" value="1"/>
</dbReference>
<evidence type="ECO:0000256" key="2">
    <source>
        <dbReference type="ARBA" id="ARBA00022692"/>
    </source>
</evidence>
<evidence type="ECO:0000256" key="4">
    <source>
        <dbReference type="ARBA" id="ARBA00023136"/>
    </source>
</evidence>
<evidence type="ECO:0000256" key="7">
    <source>
        <dbReference type="SAM" id="Phobius"/>
    </source>
</evidence>
<gene>
    <name evidence="9" type="ORF">EX30DRAFT_120971</name>
</gene>
<comment type="subcellular location">
    <subcellularLocation>
        <location evidence="1">Membrane</location>
        <topology evidence="1">Multi-pass membrane protein</topology>
    </subcellularLocation>
</comment>
<feature type="region of interest" description="Disordered" evidence="6">
    <location>
        <begin position="282"/>
        <end position="320"/>
    </location>
</feature>
<evidence type="ECO:0000256" key="5">
    <source>
        <dbReference type="ARBA" id="ARBA00038359"/>
    </source>
</evidence>
<feature type="transmembrane region" description="Helical" evidence="7">
    <location>
        <begin position="92"/>
        <end position="116"/>
    </location>
</feature>